<sequence length="28" mass="3190">MCTPFCLKYSIIIQITSQNVILETVLMS</sequence>
<reference evidence="1" key="2">
    <citation type="journal article" date="2015" name="Data Brief">
        <title>Shoot transcriptome of the giant reed, Arundo donax.</title>
        <authorList>
            <person name="Barrero R.A."/>
            <person name="Guerrero F.D."/>
            <person name="Moolhuijzen P."/>
            <person name="Goolsby J.A."/>
            <person name="Tidwell J."/>
            <person name="Bellgard S.E."/>
            <person name="Bellgard M.I."/>
        </authorList>
    </citation>
    <scope>NUCLEOTIDE SEQUENCE</scope>
    <source>
        <tissue evidence="1">Shoot tissue taken approximately 20 cm above the soil surface</tissue>
    </source>
</reference>
<proteinExistence type="predicted"/>
<reference evidence="1" key="1">
    <citation type="submission" date="2014-09" db="EMBL/GenBank/DDBJ databases">
        <authorList>
            <person name="Magalhaes I.L.F."/>
            <person name="Oliveira U."/>
            <person name="Santos F.R."/>
            <person name="Vidigal T.H.D.A."/>
            <person name="Brescovit A.D."/>
            <person name="Santos A.J."/>
        </authorList>
    </citation>
    <scope>NUCLEOTIDE SEQUENCE</scope>
    <source>
        <tissue evidence="1">Shoot tissue taken approximately 20 cm above the soil surface</tissue>
    </source>
</reference>
<dbReference type="EMBL" id="GBRH01225115">
    <property type="protein sequence ID" value="JAD72780.1"/>
    <property type="molecule type" value="Transcribed_RNA"/>
</dbReference>
<name>A0A0A9CHB8_ARUDO</name>
<accession>A0A0A9CHB8</accession>
<organism evidence="1">
    <name type="scientific">Arundo donax</name>
    <name type="common">Giant reed</name>
    <name type="synonym">Donax arundinaceus</name>
    <dbReference type="NCBI Taxonomy" id="35708"/>
    <lineage>
        <taxon>Eukaryota</taxon>
        <taxon>Viridiplantae</taxon>
        <taxon>Streptophyta</taxon>
        <taxon>Embryophyta</taxon>
        <taxon>Tracheophyta</taxon>
        <taxon>Spermatophyta</taxon>
        <taxon>Magnoliopsida</taxon>
        <taxon>Liliopsida</taxon>
        <taxon>Poales</taxon>
        <taxon>Poaceae</taxon>
        <taxon>PACMAD clade</taxon>
        <taxon>Arundinoideae</taxon>
        <taxon>Arundineae</taxon>
        <taxon>Arundo</taxon>
    </lineage>
</organism>
<evidence type="ECO:0000313" key="1">
    <source>
        <dbReference type="EMBL" id="JAD72780.1"/>
    </source>
</evidence>
<dbReference type="AlphaFoldDB" id="A0A0A9CHB8"/>
<protein>
    <submittedName>
        <fullName evidence="1">Uncharacterized protein</fullName>
    </submittedName>
</protein>